<evidence type="ECO:0000313" key="2">
    <source>
        <dbReference type="Proteomes" id="UP000199387"/>
    </source>
</evidence>
<reference evidence="2" key="1">
    <citation type="submission" date="2016-10" db="EMBL/GenBank/DDBJ databases">
        <authorList>
            <person name="Varghese N."/>
            <person name="Submissions S."/>
        </authorList>
    </citation>
    <scope>NUCLEOTIDE SEQUENCE [LARGE SCALE GENOMIC DNA]</scope>
    <source>
        <strain evidence="2">DSM 45514</strain>
    </source>
</reference>
<dbReference type="RefSeq" id="WP_091572413.1">
    <property type="nucleotide sequence ID" value="NZ_FMZA01000021.1"/>
</dbReference>
<accession>A0A1G6QES6</accession>
<proteinExistence type="predicted"/>
<dbReference type="OrthoDB" id="2990354at2"/>
<gene>
    <name evidence="1" type="ORF">SAMN04488112_12129</name>
</gene>
<protein>
    <submittedName>
        <fullName evidence="1">Uncharacterized protein</fullName>
    </submittedName>
</protein>
<dbReference type="STRING" id="1236220.SAMN04488112_12129"/>
<dbReference type="Proteomes" id="UP000199387">
    <property type="component" value="Unassembled WGS sequence"/>
</dbReference>
<dbReference type="AlphaFoldDB" id="A0A1G6QES6"/>
<organism evidence="1 2">
    <name type="scientific">Melghirimyces thermohalophilus</name>
    <dbReference type="NCBI Taxonomy" id="1236220"/>
    <lineage>
        <taxon>Bacteria</taxon>
        <taxon>Bacillati</taxon>
        <taxon>Bacillota</taxon>
        <taxon>Bacilli</taxon>
        <taxon>Bacillales</taxon>
        <taxon>Thermoactinomycetaceae</taxon>
        <taxon>Melghirimyces</taxon>
    </lineage>
</organism>
<evidence type="ECO:0000313" key="1">
    <source>
        <dbReference type="EMBL" id="SDC90803.1"/>
    </source>
</evidence>
<sequence>MSRLSARKISSFLTSRLPSVKKETLQPTHSAPHHRWDEASKASLVILWGLLVYPQLDPESKNRGRPAMHKEEIYRLFKEHLGTQTQWEGMLTQLRDYDYVRFTRDGSITAGTRLWTAVDGAKMYRVFRSSNLSRQEWLREKKDKQD</sequence>
<name>A0A1G6QES6_9BACL</name>
<dbReference type="EMBL" id="FMZA01000021">
    <property type="protein sequence ID" value="SDC90803.1"/>
    <property type="molecule type" value="Genomic_DNA"/>
</dbReference>
<keyword evidence="2" id="KW-1185">Reference proteome</keyword>